<evidence type="ECO:0000256" key="7">
    <source>
        <dbReference type="SAM" id="Phobius"/>
    </source>
</evidence>
<dbReference type="InterPro" id="IPR029058">
    <property type="entry name" value="AB_hydrolase_fold"/>
</dbReference>
<dbReference type="GO" id="GO:0005640">
    <property type="term" value="C:nuclear outer membrane"/>
    <property type="evidence" value="ECO:0007669"/>
    <property type="project" value="UniProtKB-SubCell"/>
</dbReference>
<organism evidence="8 9">
    <name type="scientific">Batillaria attramentaria</name>
    <dbReference type="NCBI Taxonomy" id="370345"/>
    <lineage>
        <taxon>Eukaryota</taxon>
        <taxon>Metazoa</taxon>
        <taxon>Spiralia</taxon>
        <taxon>Lophotrochozoa</taxon>
        <taxon>Mollusca</taxon>
        <taxon>Gastropoda</taxon>
        <taxon>Caenogastropoda</taxon>
        <taxon>Sorbeoconcha</taxon>
        <taxon>Cerithioidea</taxon>
        <taxon>Batillariidae</taxon>
        <taxon>Batillaria</taxon>
    </lineage>
</organism>
<dbReference type="SUPFAM" id="SSF53474">
    <property type="entry name" value="alpha/beta-Hydrolases"/>
    <property type="match status" value="1"/>
</dbReference>
<evidence type="ECO:0000256" key="6">
    <source>
        <dbReference type="ARBA" id="ARBA00034303"/>
    </source>
</evidence>
<dbReference type="EMBL" id="JACVVK020000002">
    <property type="protein sequence ID" value="KAK7508135.1"/>
    <property type="molecule type" value="Genomic_DNA"/>
</dbReference>
<keyword evidence="2 7" id="KW-0812">Transmembrane</keyword>
<gene>
    <name evidence="8" type="ORF">BaRGS_00000374</name>
</gene>
<evidence type="ECO:0000256" key="1">
    <source>
        <dbReference type="ARBA" id="ARBA00007387"/>
    </source>
</evidence>
<evidence type="ECO:0000313" key="8">
    <source>
        <dbReference type="EMBL" id="KAK7508135.1"/>
    </source>
</evidence>
<evidence type="ECO:0000256" key="4">
    <source>
        <dbReference type="ARBA" id="ARBA00023136"/>
    </source>
</evidence>
<accession>A0ABD0M916</accession>
<keyword evidence="5" id="KW-0539">Nucleus</keyword>
<comment type="subcellular location">
    <subcellularLocation>
        <location evidence="6">Nucleus outer membrane</location>
        <topology evidence="6">Single-pass membrane protein</topology>
    </subcellularLocation>
</comment>
<proteinExistence type="inferred from homology"/>
<name>A0ABD0M916_9CAEN</name>
<dbReference type="Proteomes" id="UP001519460">
    <property type="component" value="Unassembled WGS sequence"/>
</dbReference>
<comment type="caution">
    <text evidence="8">The sequence shown here is derived from an EMBL/GenBank/DDBJ whole genome shotgun (WGS) entry which is preliminary data.</text>
</comment>
<dbReference type="Pfam" id="PF05705">
    <property type="entry name" value="DUF829"/>
    <property type="match status" value="1"/>
</dbReference>
<dbReference type="AlphaFoldDB" id="A0ABD0M916"/>
<evidence type="ECO:0008006" key="10">
    <source>
        <dbReference type="Google" id="ProtNLM"/>
    </source>
</evidence>
<evidence type="ECO:0000256" key="5">
    <source>
        <dbReference type="ARBA" id="ARBA00023242"/>
    </source>
</evidence>
<dbReference type="PANTHER" id="PTHR12265">
    <property type="entry name" value="TRANSMEMBRANE PROTEIN 53"/>
    <property type="match status" value="1"/>
</dbReference>
<feature type="transmembrane region" description="Helical" evidence="7">
    <location>
        <begin position="170"/>
        <end position="191"/>
    </location>
</feature>
<dbReference type="InterPro" id="IPR008547">
    <property type="entry name" value="DUF829_TMEM53"/>
</dbReference>
<evidence type="ECO:0000256" key="2">
    <source>
        <dbReference type="ARBA" id="ARBA00022692"/>
    </source>
</evidence>
<evidence type="ECO:0000256" key="3">
    <source>
        <dbReference type="ARBA" id="ARBA00022989"/>
    </source>
</evidence>
<keyword evidence="3 7" id="KW-1133">Transmembrane helix</keyword>
<reference evidence="8 9" key="1">
    <citation type="journal article" date="2023" name="Sci. Data">
        <title>Genome assembly of the Korean intertidal mud-creeper Batillaria attramentaria.</title>
        <authorList>
            <person name="Patra A.K."/>
            <person name="Ho P.T."/>
            <person name="Jun S."/>
            <person name="Lee S.J."/>
            <person name="Kim Y."/>
            <person name="Won Y.J."/>
        </authorList>
    </citation>
    <scope>NUCLEOTIDE SEQUENCE [LARGE SCALE GENOMIC DNA]</scope>
    <source>
        <strain evidence="8">Wonlab-2016</strain>
    </source>
</reference>
<protein>
    <recommendedName>
        <fullName evidence="10">Transmembrane protein 53</fullName>
    </recommendedName>
</protein>
<dbReference type="Gene3D" id="3.40.50.1820">
    <property type="entry name" value="alpha/beta hydrolase"/>
    <property type="match status" value="1"/>
</dbReference>
<keyword evidence="9" id="KW-1185">Reference proteome</keyword>
<dbReference type="PANTHER" id="PTHR12265:SF30">
    <property type="entry name" value="TRANSMEMBRANE PROTEIN 53"/>
    <property type="match status" value="1"/>
</dbReference>
<evidence type="ECO:0000313" key="9">
    <source>
        <dbReference type="Proteomes" id="UP001519460"/>
    </source>
</evidence>
<comment type="similarity">
    <text evidence="1">Belongs to the TMEM53 family.</text>
</comment>
<sequence>MVDHPFKYTIHFPDPDSPREEDDVRNSFEIINRCEAENRTPVVILLGWAGCQEKHLAKYSPMYEKKGFITLQVMVPAKTLFFQAHKVVDVARGLMGVLSKQGVADNPIILHIFSNGGTMVYSHLSTLLNSPDSGFYQALSVRGVIFDSAPGKSRVLNAVKAFMGTIQTNWILRYILGFCLLVYMFITRFLLTLLPCGVKAGKGFQLYDSICEDPTKCPQLFLYSKADRVIMAEDVEEVVTRRKEKGVDVKSLCWEDSPHVAHFRAHPEVYAKACLDFISSSLELYANGNKEGVSAL</sequence>
<keyword evidence="4 7" id="KW-0472">Membrane</keyword>